<accession>A0ABP8JNM6</accession>
<dbReference type="Proteomes" id="UP001500454">
    <property type="component" value="Unassembled WGS sequence"/>
</dbReference>
<evidence type="ECO:0000313" key="1">
    <source>
        <dbReference type="EMBL" id="GAA4393497.1"/>
    </source>
</evidence>
<gene>
    <name evidence="1" type="ORF">GCM10023186_45110</name>
</gene>
<evidence type="ECO:0000313" key="2">
    <source>
        <dbReference type="Proteomes" id="UP001500454"/>
    </source>
</evidence>
<comment type="caution">
    <text evidence="1">The sequence shown here is derived from an EMBL/GenBank/DDBJ whole genome shotgun (WGS) entry which is preliminary data.</text>
</comment>
<keyword evidence="2" id="KW-1185">Reference proteome</keyword>
<dbReference type="RefSeq" id="WP_345227990.1">
    <property type="nucleotide sequence ID" value="NZ_BAABHA010000015.1"/>
</dbReference>
<sequence>MNVLVELTPKEYRKLLRQRGRLWLRQADHRPATPLFVYWHQWECIQDERRYLNTQCWRSRNTRYAYRNRLKHMRYLRLNSPTLCHAAEAAGILPQS</sequence>
<proteinExistence type="predicted"/>
<reference evidence="2" key="1">
    <citation type="journal article" date="2019" name="Int. J. Syst. Evol. Microbiol.">
        <title>The Global Catalogue of Microorganisms (GCM) 10K type strain sequencing project: providing services to taxonomists for standard genome sequencing and annotation.</title>
        <authorList>
            <consortium name="The Broad Institute Genomics Platform"/>
            <consortium name="The Broad Institute Genome Sequencing Center for Infectious Disease"/>
            <person name="Wu L."/>
            <person name="Ma J."/>
        </authorList>
    </citation>
    <scope>NUCLEOTIDE SEQUENCE [LARGE SCALE GENOMIC DNA]</scope>
    <source>
        <strain evidence="2">JCM 17924</strain>
    </source>
</reference>
<organism evidence="1 2">
    <name type="scientific">Hymenobacter koreensis</name>
    <dbReference type="NCBI Taxonomy" id="1084523"/>
    <lineage>
        <taxon>Bacteria</taxon>
        <taxon>Pseudomonadati</taxon>
        <taxon>Bacteroidota</taxon>
        <taxon>Cytophagia</taxon>
        <taxon>Cytophagales</taxon>
        <taxon>Hymenobacteraceae</taxon>
        <taxon>Hymenobacter</taxon>
    </lineage>
</organism>
<protein>
    <submittedName>
        <fullName evidence="1">Uncharacterized protein</fullName>
    </submittedName>
</protein>
<name>A0ABP8JNM6_9BACT</name>
<dbReference type="EMBL" id="BAABHA010000015">
    <property type="protein sequence ID" value="GAA4393497.1"/>
    <property type="molecule type" value="Genomic_DNA"/>
</dbReference>